<feature type="region of interest" description="Disordered" evidence="1">
    <location>
        <begin position="1"/>
        <end position="57"/>
    </location>
</feature>
<name>A0A8H3WKN6_9PEZI</name>
<evidence type="ECO:0000256" key="1">
    <source>
        <dbReference type="SAM" id="MobiDB-lite"/>
    </source>
</evidence>
<dbReference type="Proteomes" id="UP000434172">
    <property type="component" value="Unassembled WGS sequence"/>
</dbReference>
<dbReference type="AlphaFoldDB" id="A0A8H3WKN6"/>
<feature type="non-terminal residue" evidence="2">
    <location>
        <position position="1"/>
    </location>
</feature>
<gene>
    <name evidence="2" type="ORF">GQ607_005111</name>
</gene>
<evidence type="ECO:0000313" key="2">
    <source>
        <dbReference type="EMBL" id="KAF0327567.1"/>
    </source>
</evidence>
<proteinExistence type="predicted"/>
<organism evidence="2 3">
    <name type="scientific">Colletotrichum asianum</name>
    <dbReference type="NCBI Taxonomy" id="702518"/>
    <lineage>
        <taxon>Eukaryota</taxon>
        <taxon>Fungi</taxon>
        <taxon>Dikarya</taxon>
        <taxon>Ascomycota</taxon>
        <taxon>Pezizomycotina</taxon>
        <taxon>Sordariomycetes</taxon>
        <taxon>Hypocreomycetidae</taxon>
        <taxon>Glomerellales</taxon>
        <taxon>Glomerellaceae</taxon>
        <taxon>Colletotrichum</taxon>
        <taxon>Colletotrichum gloeosporioides species complex</taxon>
    </lineage>
</organism>
<accession>A0A8H3WKN6</accession>
<comment type="caution">
    <text evidence="2">The sequence shown here is derived from an EMBL/GenBank/DDBJ whole genome shotgun (WGS) entry which is preliminary data.</text>
</comment>
<protein>
    <submittedName>
        <fullName evidence="2">Uncharacterized protein</fullName>
    </submittedName>
</protein>
<sequence length="114" mass="11937">LCPRATIHPRAATSSKRAAGQGTRWSAAGSLPSSPNPAGSRRSRLRLGGSRGPGEHEQHCSAASAAAVCVAPAPVFPSLQPFSRGLCPLALRSPHLCSIRCKVRMRSSIQTISR</sequence>
<dbReference type="EMBL" id="WOWK01000022">
    <property type="protein sequence ID" value="KAF0327567.1"/>
    <property type="molecule type" value="Genomic_DNA"/>
</dbReference>
<evidence type="ECO:0000313" key="3">
    <source>
        <dbReference type="Proteomes" id="UP000434172"/>
    </source>
</evidence>
<keyword evidence="3" id="KW-1185">Reference proteome</keyword>
<reference evidence="2 3" key="1">
    <citation type="submission" date="2019-12" db="EMBL/GenBank/DDBJ databases">
        <title>A genome sequence resource for the geographically widespread anthracnose pathogen Colletotrichum asianum.</title>
        <authorList>
            <person name="Meng Y."/>
        </authorList>
    </citation>
    <scope>NUCLEOTIDE SEQUENCE [LARGE SCALE GENOMIC DNA]</scope>
    <source>
        <strain evidence="2 3">ICMP 18580</strain>
    </source>
</reference>